<dbReference type="AlphaFoldDB" id="A0A151JIH8"/>
<dbReference type="EMBL" id="LOMK01000001">
    <property type="protein sequence ID" value="KYN25601.1"/>
    <property type="molecule type" value="Genomic_DNA"/>
</dbReference>
<organism evidence="2 3">
    <name type="scientific">Vibrio cidicii</name>
    <dbReference type="NCBI Taxonomy" id="1763883"/>
    <lineage>
        <taxon>Bacteria</taxon>
        <taxon>Pseudomonadati</taxon>
        <taxon>Pseudomonadota</taxon>
        <taxon>Gammaproteobacteria</taxon>
        <taxon>Vibrionales</taxon>
        <taxon>Vibrionaceae</taxon>
        <taxon>Vibrio</taxon>
    </lineage>
</organism>
<comment type="caution">
    <text evidence="2">The sequence shown here is derived from an EMBL/GenBank/DDBJ whole genome shotgun (WGS) entry which is preliminary data.</text>
</comment>
<proteinExistence type="predicted"/>
<evidence type="ECO:0000259" key="1">
    <source>
        <dbReference type="Pfam" id="PF01878"/>
    </source>
</evidence>
<sequence length="59" mass="6716">MDTIMAYWLFKTEPGTFAIDTLRVQNISCWEGVRNYQARNPAIAALKEKGRIDLPQCAV</sequence>
<dbReference type="SUPFAM" id="SSF88697">
    <property type="entry name" value="PUA domain-like"/>
    <property type="match status" value="1"/>
</dbReference>
<accession>A0A151JIH8</accession>
<name>A0A151JIH8_9VIBR</name>
<gene>
    <name evidence="2" type="ORF">AUQ44_09085</name>
</gene>
<dbReference type="InterPro" id="IPR015947">
    <property type="entry name" value="PUA-like_sf"/>
</dbReference>
<reference evidence="3" key="1">
    <citation type="submission" date="2015-12" db="EMBL/GenBank/DDBJ databases">
        <authorList>
            <person name="Tarr C.L."/>
            <person name="Gladney L.M."/>
        </authorList>
    </citation>
    <scope>NUCLEOTIDE SEQUENCE [LARGE SCALE GENOMIC DNA]</scope>
    <source>
        <strain evidence="3">2756-81</strain>
    </source>
</reference>
<feature type="domain" description="EVE" evidence="1">
    <location>
        <begin position="6"/>
        <end position="42"/>
    </location>
</feature>
<evidence type="ECO:0000313" key="3">
    <source>
        <dbReference type="Proteomes" id="UP000075349"/>
    </source>
</evidence>
<dbReference type="InterPro" id="IPR002740">
    <property type="entry name" value="EVE_domain"/>
</dbReference>
<evidence type="ECO:0000313" key="2">
    <source>
        <dbReference type="EMBL" id="KYN25601.1"/>
    </source>
</evidence>
<dbReference type="Proteomes" id="UP000075349">
    <property type="component" value="Unassembled WGS sequence"/>
</dbReference>
<dbReference type="Pfam" id="PF01878">
    <property type="entry name" value="EVE"/>
    <property type="match status" value="1"/>
</dbReference>
<protein>
    <recommendedName>
        <fullName evidence="1">EVE domain-containing protein</fullName>
    </recommendedName>
</protein>
<dbReference type="Gene3D" id="3.10.590.10">
    <property type="entry name" value="ph1033 like domains"/>
    <property type="match status" value="1"/>
</dbReference>